<evidence type="ECO:0000313" key="1">
    <source>
        <dbReference type="EMBL" id="AMP88009.1"/>
    </source>
</evidence>
<reference evidence="1" key="1">
    <citation type="journal article" date="2016" name="Mycorrhiza">
        <title>The large (134.9 kb) mitochondrial genome of the glomeromycete Funneliformis mosseae.</title>
        <authorList>
            <person name="Nadimi M."/>
            <person name="Stefani F.O.P."/>
            <person name="Hijri M."/>
        </authorList>
    </citation>
    <scope>NUCLEOTIDE SEQUENCE</scope>
</reference>
<dbReference type="EMBL" id="KT371477">
    <property type="protein sequence ID" value="AMP88009.1"/>
    <property type="molecule type" value="Genomic_DNA"/>
</dbReference>
<gene>
    <name evidence="1" type="primary">orf126</name>
</gene>
<accession>A0A1D6YD77</accession>
<organism evidence="1">
    <name type="scientific">Funneliformis mosseae</name>
    <name type="common">Endomycorrhizal fungus</name>
    <name type="synonym">Glomus mosseae</name>
    <dbReference type="NCBI Taxonomy" id="27381"/>
    <lineage>
        <taxon>Eukaryota</taxon>
        <taxon>Fungi</taxon>
        <taxon>Fungi incertae sedis</taxon>
        <taxon>Mucoromycota</taxon>
        <taxon>Glomeromycotina</taxon>
        <taxon>Glomeromycetes</taxon>
        <taxon>Glomerales</taxon>
        <taxon>Glomeraceae</taxon>
        <taxon>Funneliformis</taxon>
    </lineage>
</organism>
<name>A0A1D6YD77_FUNMO</name>
<dbReference type="AlphaFoldDB" id="A0A1D6YD77"/>
<sequence>MAKLYDNRLAEERISSLADTEQELLGTATKANLVKLLKAKYGSKFFTHPEIEKDQLSQEYGTNDTRVTRELYDLLRTKMESSLRHYNLYRMLLLDERLAVSLALEGGWNLCRKDYLNYKDKHETCK</sequence>
<proteinExistence type="predicted"/>
<protein>
    <submittedName>
        <fullName evidence="1">Uncharacterized protein</fullName>
    </submittedName>
</protein>
<geneLocation type="mitochondrion" evidence="1"/>
<keyword evidence="1" id="KW-0496">Mitochondrion</keyword>